<dbReference type="Proteomes" id="UP000199672">
    <property type="component" value="Unassembled WGS sequence"/>
</dbReference>
<protein>
    <submittedName>
        <fullName evidence="3">N-acylglucosamine 2-epimerase</fullName>
    </submittedName>
</protein>
<accession>A0A1I1XUD3</accession>
<dbReference type="FunFam" id="1.50.10.10:FF:000021">
    <property type="entry name" value="N-acylglucosamine 2-epimerase"/>
    <property type="match status" value="1"/>
</dbReference>
<dbReference type="Gene3D" id="1.50.10.10">
    <property type="match status" value="1"/>
</dbReference>
<evidence type="ECO:0000256" key="2">
    <source>
        <dbReference type="ARBA" id="ARBA00023235"/>
    </source>
</evidence>
<keyword evidence="2" id="KW-0413">Isomerase</keyword>
<organism evidence="3 4">
    <name type="scientific">Flavobacterium phragmitis</name>
    <dbReference type="NCBI Taxonomy" id="739143"/>
    <lineage>
        <taxon>Bacteria</taxon>
        <taxon>Pseudomonadati</taxon>
        <taxon>Bacteroidota</taxon>
        <taxon>Flavobacteriia</taxon>
        <taxon>Flavobacteriales</taxon>
        <taxon>Flavobacteriaceae</taxon>
        <taxon>Flavobacterium</taxon>
    </lineage>
</organism>
<dbReference type="RefSeq" id="WP_091499326.1">
    <property type="nucleotide sequence ID" value="NZ_FOMH01000021.1"/>
</dbReference>
<comment type="similarity">
    <text evidence="1">Belongs to the N-acylglucosamine 2-epimerase family.</text>
</comment>
<dbReference type="EMBL" id="FOMH01000021">
    <property type="protein sequence ID" value="SFE10912.1"/>
    <property type="molecule type" value="Genomic_DNA"/>
</dbReference>
<gene>
    <name evidence="3" type="ORF">SAMN05216297_12118</name>
</gene>
<dbReference type="SUPFAM" id="SSF48208">
    <property type="entry name" value="Six-hairpin glycosidases"/>
    <property type="match status" value="1"/>
</dbReference>
<dbReference type="GO" id="GO:0016853">
    <property type="term" value="F:isomerase activity"/>
    <property type="evidence" value="ECO:0007669"/>
    <property type="project" value="UniProtKB-KW"/>
</dbReference>
<dbReference type="InterPro" id="IPR010819">
    <property type="entry name" value="AGE/CE"/>
</dbReference>
<sequence length="400" mass="47122">MLETKKDIKLEQLQNADLHQYADLYKDELLKEVIPFWEKYSIDNQYGGYFTCLDRQGNVYDTDKFIWLQGRQVWTFSMLYNKVEKKEEWLDIALHGAKFLLENGRDEEGNWYFSLNQKGEPLVVPYNIFSDCFAAMAFGELYKATNDDLHKEVAVNTYNNILSRQNNPKGKWSKVYSGTRELKNFSLPMILCNLSLLLEEVIGKEVVDEMVPPLIEDIMTNFLNKEHGIIMENVGANGAFCDSFEGRIINPGHGNESMWFLIDIATRYNKPELIKQCEEILIKTTEFGWDKEFGGIYYFLDIKGHPTQELQWNQKLWWVHIETMISFAKAYKLTGNEKSKEWFIKLHDYTWNHFRDEEYKGEWFGYLTREGQPLLEAKGGKWKGCFHVPRGLYELWTTLK</sequence>
<dbReference type="InterPro" id="IPR012341">
    <property type="entry name" value="6hp_glycosidase-like_sf"/>
</dbReference>
<dbReference type="PANTHER" id="PTHR15108">
    <property type="entry name" value="N-ACYLGLUCOSAMINE-2-EPIMERASE"/>
    <property type="match status" value="1"/>
</dbReference>
<dbReference type="AlphaFoldDB" id="A0A1I1XUD3"/>
<evidence type="ECO:0000313" key="3">
    <source>
        <dbReference type="EMBL" id="SFE10912.1"/>
    </source>
</evidence>
<evidence type="ECO:0000313" key="4">
    <source>
        <dbReference type="Proteomes" id="UP000199672"/>
    </source>
</evidence>
<dbReference type="Pfam" id="PF07221">
    <property type="entry name" value="GlcNAc_2-epim"/>
    <property type="match status" value="1"/>
</dbReference>
<keyword evidence="4" id="KW-1185">Reference proteome</keyword>
<dbReference type="InterPro" id="IPR034116">
    <property type="entry name" value="AGE_dom"/>
</dbReference>
<name>A0A1I1XUD3_9FLAO</name>
<dbReference type="CDD" id="cd00249">
    <property type="entry name" value="AGE"/>
    <property type="match status" value="1"/>
</dbReference>
<proteinExistence type="inferred from homology"/>
<dbReference type="GO" id="GO:0005975">
    <property type="term" value="P:carbohydrate metabolic process"/>
    <property type="evidence" value="ECO:0007669"/>
    <property type="project" value="InterPro"/>
</dbReference>
<dbReference type="InterPro" id="IPR008928">
    <property type="entry name" value="6-hairpin_glycosidase_sf"/>
</dbReference>
<evidence type="ECO:0000256" key="1">
    <source>
        <dbReference type="ARBA" id="ARBA00008558"/>
    </source>
</evidence>
<dbReference type="OrthoDB" id="618431at2"/>
<reference evidence="4" key="1">
    <citation type="submission" date="2016-10" db="EMBL/GenBank/DDBJ databases">
        <authorList>
            <person name="Varghese N."/>
            <person name="Submissions S."/>
        </authorList>
    </citation>
    <scope>NUCLEOTIDE SEQUENCE [LARGE SCALE GENOMIC DNA]</scope>
    <source>
        <strain evidence="4">CGMCC 1.10370</strain>
    </source>
</reference>
<dbReference type="STRING" id="739143.SAMN05216297_12118"/>